<dbReference type="GO" id="GO:0007156">
    <property type="term" value="P:homophilic cell adhesion via plasma membrane adhesion molecules"/>
    <property type="evidence" value="ECO:0007669"/>
    <property type="project" value="TreeGrafter"/>
</dbReference>
<proteinExistence type="predicted"/>
<dbReference type="FunFam" id="2.60.40.10:FF:001749">
    <property type="entry name" value="Neural/ectodermal development factor IMP-L2"/>
    <property type="match status" value="1"/>
</dbReference>
<dbReference type="GO" id="GO:0070593">
    <property type="term" value="P:dendrite self-avoidance"/>
    <property type="evidence" value="ECO:0007669"/>
    <property type="project" value="TreeGrafter"/>
</dbReference>
<evidence type="ECO:0000256" key="6">
    <source>
        <dbReference type="ARBA" id="ARBA00023319"/>
    </source>
</evidence>
<keyword evidence="9" id="KW-1185">Reference proteome</keyword>
<dbReference type="InterPro" id="IPR003599">
    <property type="entry name" value="Ig_sub"/>
</dbReference>
<accession>A0A2G5SWB9</accession>
<dbReference type="STRING" id="1611254.A0A2G5SWB9"/>
<gene>
    <name evidence="8" type="primary">Cnig_chr_X.g24930</name>
    <name evidence="8" type="ORF">B9Z55_024930</name>
</gene>
<dbReference type="CDD" id="cd00096">
    <property type="entry name" value="Ig"/>
    <property type="match status" value="1"/>
</dbReference>
<keyword evidence="2" id="KW-0964">Secreted</keyword>
<evidence type="ECO:0000256" key="3">
    <source>
        <dbReference type="ARBA" id="ARBA00022729"/>
    </source>
</evidence>
<dbReference type="GO" id="GO:0005886">
    <property type="term" value="C:plasma membrane"/>
    <property type="evidence" value="ECO:0007669"/>
    <property type="project" value="TreeGrafter"/>
</dbReference>
<evidence type="ECO:0000256" key="5">
    <source>
        <dbReference type="ARBA" id="ARBA00023157"/>
    </source>
</evidence>
<dbReference type="GO" id="GO:0007411">
    <property type="term" value="P:axon guidance"/>
    <property type="evidence" value="ECO:0007669"/>
    <property type="project" value="TreeGrafter"/>
</dbReference>
<dbReference type="InterPro" id="IPR013783">
    <property type="entry name" value="Ig-like_fold"/>
</dbReference>
<evidence type="ECO:0000256" key="1">
    <source>
        <dbReference type="ARBA" id="ARBA00004613"/>
    </source>
</evidence>
<dbReference type="PANTHER" id="PTHR10075:SF101">
    <property type="entry name" value="ZWEI IG DOMAIN PROTEIN ZIG-3"/>
    <property type="match status" value="1"/>
</dbReference>
<dbReference type="Gene3D" id="2.60.40.10">
    <property type="entry name" value="Immunoglobulins"/>
    <property type="match status" value="2"/>
</dbReference>
<evidence type="ECO:0000313" key="9">
    <source>
        <dbReference type="Proteomes" id="UP000230233"/>
    </source>
</evidence>
<dbReference type="AlphaFoldDB" id="A0A2G5SWB9"/>
<feature type="domain" description="Ig-like" evidence="7">
    <location>
        <begin position="112"/>
        <end position="214"/>
    </location>
</feature>
<evidence type="ECO:0000256" key="4">
    <source>
        <dbReference type="ARBA" id="ARBA00022737"/>
    </source>
</evidence>
<dbReference type="EMBL" id="PDUG01000006">
    <property type="protein sequence ID" value="PIC19347.1"/>
    <property type="molecule type" value="Genomic_DNA"/>
</dbReference>
<dbReference type="SMART" id="SM00409">
    <property type="entry name" value="IG"/>
    <property type="match status" value="2"/>
</dbReference>
<dbReference type="FunFam" id="2.60.40.10:FF:002402">
    <property type="entry name" value="Zwei Ig domain protein zig-4"/>
    <property type="match status" value="1"/>
</dbReference>
<dbReference type="GO" id="GO:0030424">
    <property type="term" value="C:axon"/>
    <property type="evidence" value="ECO:0007669"/>
    <property type="project" value="TreeGrafter"/>
</dbReference>
<keyword evidence="6" id="KW-0393">Immunoglobulin domain</keyword>
<name>A0A2G5SWB9_9PELO</name>
<dbReference type="PROSITE" id="PS50835">
    <property type="entry name" value="IG_LIKE"/>
    <property type="match status" value="2"/>
</dbReference>
<evidence type="ECO:0000256" key="2">
    <source>
        <dbReference type="ARBA" id="ARBA00022525"/>
    </source>
</evidence>
<feature type="domain" description="Ig-like" evidence="7">
    <location>
        <begin position="230"/>
        <end position="314"/>
    </location>
</feature>
<organism evidence="8 9">
    <name type="scientific">Caenorhabditis nigoni</name>
    <dbReference type="NCBI Taxonomy" id="1611254"/>
    <lineage>
        <taxon>Eukaryota</taxon>
        <taxon>Metazoa</taxon>
        <taxon>Ecdysozoa</taxon>
        <taxon>Nematoda</taxon>
        <taxon>Chromadorea</taxon>
        <taxon>Rhabditida</taxon>
        <taxon>Rhabditina</taxon>
        <taxon>Rhabditomorpha</taxon>
        <taxon>Rhabditoidea</taxon>
        <taxon>Rhabditidae</taxon>
        <taxon>Peloderinae</taxon>
        <taxon>Caenorhabditis</taxon>
    </lineage>
</organism>
<evidence type="ECO:0000259" key="7">
    <source>
        <dbReference type="PROSITE" id="PS50835"/>
    </source>
</evidence>
<dbReference type="InterPro" id="IPR003598">
    <property type="entry name" value="Ig_sub2"/>
</dbReference>
<keyword evidence="3" id="KW-0732">Signal</keyword>
<dbReference type="SMART" id="SM00408">
    <property type="entry name" value="IGc2"/>
    <property type="match status" value="2"/>
</dbReference>
<keyword evidence="4" id="KW-0677">Repeat</keyword>
<evidence type="ECO:0000313" key="8">
    <source>
        <dbReference type="EMBL" id="PIC19347.1"/>
    </source>
</evidence>
<dbReference type="InterPro" id="IPR036179">
    <property type="entry name" value="Ig-like_dom_sf"/>
</dbReference>
<comment type="caution">
    <text evidence="8">The sequence shown here is derived from an EMBL/GenBank/DDBJ whole genome shotgun (WGS) entry which is preliminary data.</text>
</comment>
<sequence length="320" mass="35335">MFLAHFFRFTSPATLAGFRSSASVSRESRTRAPCCGAELWQAPPIRFKACRSEAVSSHFEFRRFVDQCPLPILADPMMKISLLFLIAAGTSAAPSKMDDLIIELDKELTHKPLIKTTVKLEDMTLQAGQSAVLHCEILAIPSAVIYWEKNGQLVQGDHELNIFEKLMNSGNPLVDNGIVSSNYHIPCATAKDAGVYKCIGYNGHKRIETTAAVEIEGTDAACPSTDKTAPMITLQTESRFEMSGNAATLICRANKEATWSWTFDGEEIDFHAGRHEILPTGDLLIRNISWPDMGDYFCTAKNKYGVAEGETFLYPTKKTA</sequence>
<keyword evidence="5" id="KW-1015">Disulfide bond</keyword>
<dbReference type="GO" id="GO:0005576">
    <property type="term" value="C:extracellular region"/>
    <property type="evidence" value="ECO:0007669"/>
    <property type="project" value="UniProtKB-SubCell"/>
</dbReference>
<dbReference type="InterPro" id="IPR007110">
    <property type="entry name" value="Ig-like_dom"/>
</dbReference>
<dbReference type="GO" id="GO:0098632">
    <property type="term" value="F:cell-cell adhesion mediator activity"/>
    <property type="evidence" value="ECO:0007669"/>
    <property type="project" value="TreeGrafter"/>
</dbReference>
<dbReference type="Pfam" id="PF13927">
    <property type="entry name" value="Ig_3"/>
    <property type="match status" value="2"/>
</dbReference>
<dbReference type="OrthoDB" id="6138780at2759"/>
<protein>
    <recommendedName>
        <fullName evidence="7">Ig-like domain-containing protein</fullName>
    </recommendedName>
</protein>
<reference evidence="9" key="1">
    <citation type="submission" date="2017-10" db="EMBL/GenBank/DDBJ databases">
        <title>Rapid genome shrinkage in a self-fertile nematode reveals novel sperm competition proteins.</title>
        <authorList>
            <person name="Yin D."/>
            <person name="Schwarz E.M."/>
            <person name="Thomas C.G."/>
            <person name="Felde R.L."/>
            <person name="Korf I.F."/>
            <person name="Cutter A.D."/>
            <person name="Schartner C.M."/>
            <person name="Ralston E.J."/>
            <person name="Meyer B.J."/>
            <person name="Haag E.S."/>
        </authorList>
    </citation>
    <scope>NUCLEOTIDE SEQUENCE [LARGE SCALE GENOMIC DNA]</scope>
    <source>
        <strain evidence="9">JU1422</strain>
    </source>
</reference>
<dbReference type="SUPFAM" id="SSF48726">
    <property type="entry name" value="Immunoglobulin"/>
    <property type="match status" value="2"/>
</dbReference>
<dbReference type="Proteomes" id="UP000230233">
    <property type="component" value="Chromosome X"/>
</dbReference>
<dbReference type="PANTHER" id="PTHR10075">
    <property type="entry name" value="BASIGIN RELATED"/>
    <property type="match status" value="1"/>
</dbReference>
<comment type="subcellular location">
    <subcellularLocation>
        <location evidence="1">Secreted</location>
    </subcellularLocation>
</comment>